<accession>A0ACB8B8I6</accession>
<evidence type="ECO:0000313" key="2">
    <source>
        <dbReference type="Proteomes" id="UP000790709"/>
    </source>
</evidence>
<dbReference type="EMBL" id="MU266511">
    <property type="protein sequence ID" value="KAH7921789.1"/>
    <property type="molecule type" value="Genomic_DNA"/>
</dbReference>
<sequence length="523" mass="56800">MLSLRHAIRPVASRCARRWAHNIPSFSHLNAVTEEDLAQFSKILAPTSILSTLPPNSTSPDDLASYNEDWMGKYHGQANTVLRPRTTQQVSEIVKWCAKRRIGIVPQGGNTGLVGGGISLQKEIVLSLGAMSKVRSFDPVSVLYRRVKYGYPTPGILVADAGCILESLSEYIAPHNHIMPLDLGAKGSCQIGGNISTNAGGLRLLRYGSLHGTVLGLEVVLPDGTILDQLSTLRKDNTGYDLKQLFIGGEGTLGVVTGVSILTPPAPQASNNIFLALPHFDNVLPLYQTVKRQLGEIMSAFEYIDRTAYDMGLSHGLGPVLNADEVGNSQCFVLVETSGGNQTHDEEKLTGLLESLLSADKPLINTGVLSQSPSQFASLWAFREGLTECCQKEGKPYKYDVSVPLADFQKVVDAIRERMISKGLYGDHAISKVMGYGHVGDGNLHMNVIAKHGYRPELEEALEPFIYELVASHKGSVSAEHGIGSMKTHALHYSKSDVSIELMRKIKQVIDPLNIMNPGKVLP</sequence>
<name>A0ACB8B8I6_9AGAM</name>
<keyword evidence="2" id="KW-1185">Reference proteome</keyword>
<dbReference type="Proteomes" id="UP000790709">
    <property type="component" value="Unassembled WGS sequence"/>
</dbReference>
<organism evidence="1 2">
    <name type="scientific">Leucogyrophana mollusca</name>
    <dbReference type="NCBI Taxonomy" id="85980"/>
    <lineage>
        <taxon>Eukaryota</taxon>
        <taxon>Fungi</taxon>
        <taxon>Dikarya</taxon>
        <taxon>Basidiomycota</taxon>
        <taxon>Agaricomycotina</taxon>
        <taxon>Agaricomycetes</taxon>
        <taxon>Agaricomycetidae</taxon>
        <taxon>Boletales</taxon>
        <taxon>Boletales incertae sedis</taxon>
        <taxon>Leucogyrophana</taxon>
    </lineage>
</organism>
<comment type="caution">
    <text evidence="1">The sequence shown here is derived from an EMBL/GenBank/DDBJ whole genome shotgun (WGS) entry which is preliminary data.</text>
</comment>
<gene>
    <name evidence="1" type="ORF">BV22DRAFT_1049364</name>
</gene>
<proteinExistence type="predicted"/>
<protein>
    <submittedName>
        <fullName evidence="1">FAD-binding domain-containing protein</fullName>
    </submittedName>
</protein>
<evidence type="ECO:0000313" key="1">
    <source>
        <dbReference type="EMBL" id="KAH7921789.1"/>
    </source>
</evidence>
<reference evidence="1" key="1">
    <citation type="journal article" date="2021" name="New Phytol.">
        <title>Evolutionary innovations through gain and loss of genes in the ectomycorrhizal Boletales.</title>
        <authorList>
            <person name="Wu G."/>
            <person name="Miyauchi S."/>
            <person name="Morin E."/>
            <person name="Kuo A."/>
            <person name="Drula E."/>
            <person name="Varga T."/>
            <person name="Kohler A."/>
            <person name="Feng B."/>
            <person name="Cao Y."/>
            <person name="Lipzen A."/>
            <person name="Daum C."/>
            <person name="Hundley H."/>
            <person name="Pangilinan J."/>
            <person name="Johnson J."/>
            <person name="Barry K."/>
            <person name="LaButti K."/>
            <person name="Ng V."/>
            <person name="Ahrendt S."/>
            <person name="Min B."/>
            <person name="Choi I.G."/>
            <person name="Park H."/>
            <person name="Plett J.M."/>
            <person name="Magnuson J."/>
            <person name="Spatafora J.W."/>
            <person name="Nagy L.G."/>
            <person name="Henrissat B."/>
            <person name="Grigoriev I.V."/>
            <person name="Yang Z.L."/>
            <person name="Xu J."/>
            <person name="Martin F.M."/>
        </authorList>
    </citation>
    <scope>NUCLEOTIDE SEQUENCE</scope>
    <source>
        <strain evidence="1">KUC20120723A-06</strain>
    </source>
</reference>